<evidence type="ECO:0000313" key="2">
    <source>
        <dbReference type="EMBL" id="SVA13895.1"/>
    </source>
</evidence>
<dbReference type="Gene3D" id="1.10.10.60">
    <property type="entry name" value="Homeodomain-like"/>
    <property type="match status" value="1"/>
</dbReference>
<dbReference type="SUPFAM" id="SSF46689">
    <property type="entry name" value="Homeodomain-like"/>
    <property type="match status" value="1"/>
</dbReference>
<gene>
    <name evidence="2" type="ORF">METZ01_LOCUS66749</name>
</gene>
<dbReference type="EMBL" id="UINC01004379">
    <property type="protein sequence ID" value="SVA13895.1"/>
    <property type="molecule type" value="Genomic_DNA"/>
</dbReference>
<organism evidence="2">
    <name type="scientific">marine metagenome</name>
    <dbReference type="NCBI Taxonomy" id="408172"/>
    <lineage>
        <taxon>unclassified sequences</taxon>
        <taxon>metagenomes</taxon>
        <taxon>ecological metagenomes</taxon>
    </lineage>
</organism>
<dbReference type="InterPro" id="IPR009057">
    <property type="entry name" value="Homeodomain-like_sf"/>
</dbReference>
<dbReference type="GO" id="GO:0043565">
    <property type="term" value="F:sequence-specific DNA binding"/>
    <property type="evidence" value="ECO:0007669"/>
    <property type="project" value="InterPro"/>
</dbReference>
<dbReference type="InterPro" id="IPR002197">
    <property type="entry name" value="HTH_Fis"/>
</dbReference>
<dbReference type="PRINTS" id="PR01590">
    <property type="entry name" value="HTHFIS"/>
</dbReference>
<accession>A0A381TCL1</accession>
<dbReference type="Pfam" id="PF02954">
    <property type="entry name" value="HTH_8"/>
    <property type="match status" value="1"/>
</dbReference>
<dbReference type="AlphaFoldDB" id="A0A381TCL1"/>
<sequence>MLEKGLDYDDARQALERQFITSALNRSNGSRGRAANLLGMHRNTLSRKVSEYNLKRQL</sequence>
<evidence type="ECO:0000259" key="1">
    <source>
        <dbReference type="Pfam" id="PF02954"/>
    </source>
</evidence>
<name>A0A381TCL1_9ZZZZ</name>
<reference evidence="2" key="1">
    <citation type="submission" date="2018-05" db="EMBL/GenBank/DDBJ databases">
        <authorList>
            <person name="Lanie J.A."/>
            <person name="Ng W.-L."/>
            <person name="Kazmierczak K.M."/>
            <person name="Andrzejewski T.M."/>
            <person name="Davidsen T.M."/>
            <person name="Wayne K.J."/>
            <person name="Tettelin H."/>
            <person name="Glass J.I."/>
            <person name="Rusch D."/>
            <person name="Podicherti R."/>
            <person name="Tsui H.-C.T."/>
            <person name="Winkler M.E."/>
        </authorList>
    </citation>
    <scope>NUCLEOTIDE SEQUENCE</scope>
</reference>
<protein>
    <recommendedName>
        <fullName evidence="1">DNA binding HTH domain-containing protein</fullName>
    </recommendedName>
</protein>
<feature type="domain" description="DNA binding HTH" evidence="1">
    <location>
        <begin position="14"/>
        <end position="52"/>
    </location>
</feature>
<proteinExistence type="predicted"/>